<dbReference type="SUPFAM" id="SSF47226">
    <property type="entry name" value="Histidine-containing phosphotransfer domain, HPT domain"/>
    <property type="match status" value="1"/>
</dbReference>
<proteinExistence type="predicted"/>
<evidence type="ECO:0000256" key="1">
    <source>
        <dbReference type="ARBA" id="ARBA00023012"/>
    </source>
</evidence>
<reference evidence="4 5" key="1">
    <citation type="submission" date="2020-06" db="EMBL/GenBank/DDBJ databases">
        <title>Whole-genome sequence of Allochromatium humboldtianum DSM 21881, type strain.</title>
        <authorList>
            <person name="Kyndt J.A."/>
            <person name="Meyer T.E."/>
        </authorList>
    </citation>
    <scope>NUCLEOTIDE SEQUENCE [LARGE SCALE GENOMIC DNA]</scope>
    <source>
        <strain evidence="4 5">DSM 21881</strain>
    </source>
</reference>
<dbReference type="Gene3D" id="1.20.120.160">
    <property type="entry name" value="HPT domain"/>
    <property type="match status" value="1"/>
</dbReference>
<dbReference type="Proteomes" id="UP000592294">
    <property type="component" value="Unassembled WGS sequence"/>
</dbReference>
<protein>
    <submittedName>
        <fullName evidence="4">Hpt domain-containing protein</fullName>
    </submittedName>
</protein>
<dbReference type="InterPro" id="IPR008207">
    <property type="entry name" value="Sig_transdc_His_kin_Hpt_dom"/>
</dbReference>
<dbReference type="InterPro" id="IPR036641">
    <property type="entry name" value="HPT_dom_sf"/>
</dbReference>
<gene>
    <name evidence="4" type="ORF">HW932_06315</name>
</gene>
<evidence type="ECO:0000313" key="5">
    <source>
        <dbReference type="Proteomes" id="UP000592294"/>
    </source>
</evidence>
<evidence type="ECO:0000256" key="2">
    <source>
        <dbReference type="PROSITE-ProRule" id="PRU00110"/>
    </source>
</evidence>
<evidence type="ECO:0000313" key="4">
    <source>
        <dbReference type="EMBL" id="NVZ08871.1"/>
    </source>
</evidence>
<accession>A0A850RGY5</accession>
<dbReference type="GO" id="GO:0004672">
    <property type="term" value="F:protein kinase activity"/>
    <property type="evidence" value="ECO:0007669"/>
    <property type="project" value="UniProtKB-ARBA"/>
</dbReference>
<evidence type="ECO:0000259" key="3">
    <source>
        <dbReference type="PROSITE" id="PS50894"/>
    </source>
</evidence>
<dbReference type="GO" id="GO:0000160">
    <property type="term" value="P:phosphorelay signal transduction system"/>
    <property type="evidence" value="ECO:0007669"/>
    <property type="project" value="UniProtKB-KW"/>
</dbReference>
<feature type="modified residue" description="Phosphohistidine" evidence="2">
    <location>
        <position position="65"/>
    </location>
</feature>
<organism evidence="4 5">
    <name type="scientific">Allochromatium humboldtianum</name>
    <dbReference type="NCBI Taxonomy" id="504901"/>
    <lineage>
        <taxon>Bacteria</taxon>
        <taxon>Pseudomonadati</taxon>
        <taxon>Pseudomonadota</taxon>
        <taxon>Gammaproteobacteria</taxon>
        <taxon>Chromatiales</taxon>
        <taxon>Chromatiaceae</taxon>
        <taxon>Allochromatium</taxon>
    </lineage>
</organism>
<keyword evidence="5" id="KW-1185">Reference proteome</keyword>
<dbReference type="PROSITE" id="PS50894">
    <property type="entry name" value="HPT"/>
    <property type="match status" value="1"/>
</dbReference>
<dbReference type="AlphaFoldDB" id="A0A850RGY5"/>
<comment type="caution">
    <text evidence="4">The sequence shown here is derived from an EMBL/GenBank/DDBJ whole genome shotgun (WGS) entry which is preliminary data.</text>
</comment>
<sequence>MIDPTPAKENDLIQDSHLALQLAGGDAELAADLMAALLEGLPDELEALRACLAESDWLGLAEYAHQVRGATRYCGVPALDAAIEALERAARVGDGTRCIEVFASVETQAERLQSCMSADCPANS</sequence>
<name>A0A850RGY5_9GAMM</name>
<dbReference type="EMBL" id="JABZEO010000003">
    <property type="protein sequence ID" value="NVZ08871.1"/>
    <property type="molecule type" value="Genomic_DNA"/>
</dbReference>
<feature type="domain" description="HPt" evidence="3">
    <location>
        <begin position="26"/>
        <end position="124"/>
    </location>
</feature>
<dbReference type="Pfam" id="PF01627">
    <property type="entry name" value="Hpt"/>
    <property type="match status" value="1"/>
</dbReference>
<keyword evidence="1" id="KW-0902">Two-component regulatory system</keyword>
<keyword evidence="2" id="KW-0597">Phosphoprotein</keyword>